<dbReference type="Proteomes" id="UP000198569">
    <property type="component" value="Unassembled WGS sequence"/>
</dbReference>
<dbReference type="AlphaFoldDB" id="A0A1H2PYS2"/>
<proteinExistence type="predicted"/>
<reference evidence="4" key="1">
    <citation type="submission" date="2016-10" db="EMBL/GenBank/DDBJ databases">
        <authorList>
            <person name="Varghese N."/>
            <person name="Submissions S."/>
        </authorList>
    </citation>
    <scope>NUCLEOTIDE SEQUENCE [LARGE SCALE GENOMIC DNA]</scope>
    <source>
        <strain evidence="4">DSM 15718</strain>
    </source>
</reference>
<dbReference type="Pfam" id="PF13472">
    <property type="entry name" value="Lipase_GDSL_2"/>
    <property type="match status" value="1"/>
</dbReference>
<feature type="chain" id="PRO_5011707823" evidence="1">
    <location>
        <begin position="24"/>
        <end position="254"/>
    </location>
</feature>
<evidence type="ECO:0000313" key="3">
    <source>
        <dbReference type="EMBL" id="SDW00016.1"/>
    </source>
</evidence>
<gene>
    <name evidence="3" type="ORF">SAMN05444338_10126</name>
</gene>
<evidence type="ECO:0000256" key="1">
    <source>
        <dbReference type="SAM" id="SignalP"/>
    </source>
</evidence>
<protein>
    <submittedName>
        <fullName evidence="3">Lysophospholipase L1</fullName>
    </submittedName>
</protein>
<evidence type="ECO:0000313" key="4">
    <source>
        <dbReference type="Proteomes" id="UP000198569"/>
    </source>
</evidence>
<dbReference type="RefSeq" id="WP_091428340.1">
    <property type="nucleotide sequence ID" value="NZ_FNMV01000001.1"/>
</dbReference>
<dbReference type="GO" id="GO:0016788">
    <property type="term" value="F:hydrolase activity, acting on ester bonds"/>
    <property type="evidence" value="ECO:0007669"/>
    <property type="project" value="UniProtKB-ARBA"/>
</dbReference>
<keyword evidence="4" id="KW-1185">Reference proteome</keyword>
<dbReference type="CDD" id="cd01832">
    <property type="entry name" value="SGNH_hydrolase_like_1"/>
    <property type="match status" value="1"/>
</dbReference>
<evidence type="ECO:0000259" key="2">
    <source>
        <dbReference type="Pfam" id="PF13472"/>
    </source>
</evidence>
<dbReference type="InterPro" id="IPR013830">
    <property type="entry name" value="SGNH_hydro"/>
</dbReference>
<dbReference type="InterPro" id="IPR036514">
    <property type="entry name" value="SGNH_hydro_sf"/>
</dbReference>
<sequence length="254" mass="27895">MKNTILVLVTVLSALLLVNCSTENPVFDPRPTAPSSQQATAESIPIVKTLNHTINYLALGDSYTIGQSVCSECKFPEQLQQSLKNTNTANTYSLKVIAQTGWTTTNLISGINKQNLTPNYDLVTLLIGVNNQYQHKSFSIYEKEFPELVNKSIAFANGDKSKVIVVSIPDYAYTPYGQGSGNSVKISAEIDNYNAFAKKYCEEYNIAFINITDITRKGLANTDLVAQDGLHPSAKAYSLFVERIAPIAARILNK</sequence>
<dbReference type="Gene3D" id="3.40.50.1110">
    <property type="entry name" value="SGNH hydrolase"/>
    <property type="match status" value="1"/>
</dbReference>
<feature type="signal peptide" evidence="1">
    <location>
        <begin position="1"/>
        <end position="23"/>
    </location>
</feature>
<dbReference type="STRING" id="229203.SAMN05444338_10126"/>
<name>A0A1H2PYS2_9FLAO</name>
<dbReference type="SUPFAM" id="SSF52266">
    <property type="entry name" value="SGNH hydrolase"/>
    <property type="match status" value="1"/>
</dbReference>
<keyword evidence="1" id="KW-0732">Signal</keyword>
<feature type="domain" description="SGNH hydrolase-type esterase" evidence="2">
    <location>
        <begin position="58"/>
        <end position="238"/>
    </location>
</feature>
<dbReference type="EMBL" id="FNMV01000001">
    <property type="protein sequence ID" value="SDW00016.1"/>
    <property type="molecule type" value="Genomic_DNA"/>
</dbReference>
<accession>A0A1H2PYS2</accession>
<organism evidence="3 4">
    <name type="scientific">Flavobacterium degerlachei</name>
    <dbReference type="NCBI Taxonomy" id="229203"/>
    <lineage>
        <taxon>Bacteria</taxon>
        <taxon>Pseudomonadati</taxon>
        <taxon>Bacteroidota</taxon>
        <taxon>Flavobacteriia</taxon>
        <taxon>Flavobacteriales</taxon>
        <taxon>Flavobacteriaceae</taxon>
        <taxon>Flavobacterium</taxon>
    </lineage>
</organism>
<dbReference type="OrthoDB" id="158267at2"/>